<evidence type="ECO:0000259" key="1">
    <source>
        <dbReference type="Pfam" id="PF03457"/>
    </source>
</evidence>
<dbReference type="Gene3D" id="6.10.140.530">
    <property type="match status" value="5"/>
</dbReference>
<feature type="domain" description="Helicase-associated" evidence="1">
    <location>
        <begin position="332"/>
        <end position="377"/>
    </location>
</feature>
<sequence>MLNDIRFEWDHMEAQWLEQYEELLQYVNEHGNSLVPSRFELNPSLGNWVDNAGELSKERVHKLNAIRFEWDPFEAQWPERHDELVQYVNKHGNALVPQRYENKLELGNWVKKQRELYKAGKLSVDKIQKLVFIGFVWDPFEAQWLDQYEELVQYVNQHGNALVPKKCKNNPSLGVWVDTQRQLYKAGKLSDERIQKLDLSGILGKLNGWKVVKNVKEHGNALVPRGYEKNPALGFWVNIQRFLYKAGTLPEDRIQNLKAIKYVWDAREARWLEQYEELLQYFNERGHAQIQNSADGSIGNVTYNAGKMPKDKVQKLEDTFFVWNALEAKSLERYEELVQYVNEHGNAWVPWSYKNYPALGIWVDTQRQLYKDRKLSNAECCRFRLGCEAHVLIVPMKRTCNCY</sequence>
<proteinExistence type="predicted"/>
<evidence type="ECO:0000313" key="2">
    <source>
        <dbReference type="EMBL" id="KAL3769330.1"/>
    </source>
</evidence>
<dbReference type="InterPro" id="IPR005114">
    <property type="entry name" value="Helicase_assoc"/>
</dbReference>
<evidence type="ECO:0000313" key="3">
    <source>
        <dbReference type="Proteomes" id="UP001530400"/>
    </source>
</evidence>
<organism evidence="2 3">
    <name type="scientific">Cyclotella atomus</name>
    <dbReference type="NCBI Taxonomy" id="382360"/>
    <lineage>
        <taxon>Eukaryota</taxon>
        <taxon>Sar</taxon>
        <taxon>Stramenopiles</taxon>
        <taxon>Ochrophyta</taxon>
        <taxon>Bacillariophyta</taxon>
        <taxon>Coscinodiscophyceae</taxon>
        <taxon>Thalassiosirophycidae</taxon>
        <taxon>Stephanodiscales</taxon>
        <taxon>Stephanodiscaceae</taxon>
        <taxon>Cyclotella</taxon>
    </lineage>
</organism>
<protein>
    <recommendedName>
        <fullName evidence="1">Helicase-associated domain-containing protein</fullName>
    </recommendedName>
</protein>
<feature type="domain" description="Helicase-associated" evidence="1">
    <location>
        <begin position="215"/>
        <end position="260"/>
    </location>
</feature>
<dbReference type="AlphaFoldDB" id="A0ABD3MZN7"/>
<accession>A0ABD3MZN7</accession>
<name>A0ABD3MZN7_9STRA</name>
<reference evidence="2 3" key="1">
    <citation type="submission" date="2024-10" db="EMBL/GenBank/DDBJ databases">
        <title>Updated reference genomes for cyclostephanoid diatoms.</title>
        <authorList>
            <person name="Roberts W.R."/>
            <person name="Alverson A.J."/>
        </authorList>
    </citation>
    <scope>NUCLEOTIDE SEQUENCE [LARGE SCALE GENOMIC DNA]</scope>
    <source>
        <strain evidence="2 3">AJA010-31</strain>
    </source>
</reference>
<comment type="caution">
    <text evidence="2">The sequence shown here is derived from an EMBL/GenBank/DDBJ whole genome shotgun (WGS) entry which is preliminary data.</text>
</comment>
<feature type="domain" description="Helicase-associated" evidence="1">
    <location>
        <begin position="74"/>
        <end position="135"/>
    </location>
</feature>
<dbReference type="EMBL" id="JALLPJ020001333">
    <property type="protein sequence ID" value="KAL3769330.1"/>
    <property type="molecule type" value="Genomic_DNA"/>
</dbReference>
<dbReference type="PANTHER" id="PTHR33418:SF1">
    <property type="entry name" value="HELICASE-ASSOCIATED DOMAIN-CONTAINING PROTEIN"/>
    <property type="match status" value="1"/>
</dbReference>
<feature type="domain" description="Helicase-associated" evidence="1">
    <location>
        <begin position="141"/>
        <end position="198"/>
    </location>
</feature>
<feature type="domain" description="Helicase-associated" evidence="1">
    <location>
        <begin position="13"/>
        <end position="68"/>
    </location>
</feature>
<gene>
    <name evidence="2" type="ORF">ACHAWO_007529</name>
</gene>
<dbReference type="Pfam" id="PF03457">
    <property type="entry name" value="HA"/>
    <property type="match status" value="5"/>
</dbReference>
<dbReference type="PANTHER" id="PTHR33418">
    <property type="entry name" value="HELICASE-ASSOCIATED"/>
    <property type="match status" value="1"/>
</dbReference>
<dbReference type="Proteomes" id="UP001530400">
    <property type="component" value="Unassembled WGS sequence"/>
</dbReference>
<keyword evidence="3" id="KW-1185">Reference proteome</keyword>